<dbReference type="GO" id="GO:0006559">
    <property type="term" value="P:L-phenylalanine catabolic process"/>
    <property type="evidence" value="ECO:0007669"/>
    <property type="project" value="UniProtKB-UniPathway"/>
</dbReference>
<evidence type="ECO:0000256" key="12">
    <source>
        <dbReference type="PIRSR" id="PIRSR605959-1"/>
    </source>
</evidence>
<evidence type="ECO:0000256" key="1">
    <source>
        <dbReference type="ARBA" id="ARBA00001913"/>
    </source>
</evidence>
<feature type="binding site" evidence="14">
    <location>
        <position position="260"/>
    </location>
    <ligand>
        <name>Ca(2+)</name>
        <dbReference type="ChEBI" id="CHEBI:29108"/>
    </ligand>
</feature>
<dbReference type="InterPro" id="IPR015377">
    <property type="entry name" value="Fumarylacetoacetase_N"/>
</dbReference>
<feature type="domain" description="Fumarylacetoacetase N-terminal" evidence="16">
    <location>
        <begin position="43"/>
        <end position="145"/>
    </location>
</feature>
<keyword evidence="7 17" id="KW-0378">Hydrolase</keyword>
<keyword evidence="9 14" id="KW-0460">Magnesium</keyword>
<gene>
    <name evidence="17" type="ORF">LX95_01694</name>
</gene>
<evidence type="ECO:0000256" key="3">
    <source>
        <dbReference type="ARBA" id="ARBA00004782"/>
    </source>
</evidence>
<protein>
    <recommendedName>
        <fullName evidence="5">fumarylacetoacetase</fullName>
        <ecNumber evidence="5">3.7.1.2</ecNumber>
    </recommendedName>
</protein>
<keyword evidence="10" id="KW-0828">Tyrosine catabolism</keyword>
<dbReference type="EMBL" id="QKYV01000004">
    <property type="protein sequence ID" value="PZW40627.1"/>
    <property type="molecule type" value="Genomic_DNA"/>
</dbReference>
<dbReference type="GO" id="GO:0006572">
    <property type="term" value="P:L-tyrosine catabolic process"/>
    <property type="evidence" value="ECO:0007669"/>
    <property type="project" value="UniProtKB-KW"/>
</dbReference>
<feature type="binding site" evidence="13">
    <location>
        <position position="376"/>
    </location>
    <ligand>
        <name>substrate</name>
    </ligand>
</feature>
<dbReference type="SUPFAM" id="SSF63433">
    <property type="entry name" value="Fumarylacetoacetate hydrolase, FAH, N-terminal domain"/>
    <property type="match status" value="1"/>
</dbReference>
<dbReference type="FunFam" id="3.90.850.10:FF:000004">
    <property type="entry name" value="Fumarylacetoacetase"/>
    <property type="match status" value="1"/>
</dbReference>
<dbReference type="GO" id="GO:1902000">
    <property type="term" value="P:homogentisate catabolic process"/>
    <property type="evidence" value="ECO:0007669"/>
    <property type="project" value="TreeGrafter"/>
</dbReference>
<evidence type="ECO:0000256" key="10">
    <source>
        <dbReference type="ARBA" id="ARBA00022878"/>
    </source>
</evidence>
<evidence type="ECO:0000256" key="2">
    <source>
        <dbReference type="ARBA" id="ARBA00001946"/>
    </source>
</evidence>
<dbReference type="AlphaFoldDB" id="A0A2W7IMP7"/>
<reference evidence="17 18" key="1">
    <citation type="submission" date="2018-06" db="EMBL/GenBank/DDBJ databases">
        <title>Genomic Encyclopedia of Archaeal and Bacterial Type Strains, Phase II (KMG-II): from individual species to whole genera.</title>
        <authorList>
            <person name="Goeker M."/>
        </authorList>
    </citation>
    <scope>NUCLEOTIDE SEQUENCE [LARGE SCALE GENOMIC DNA]</scope>
    <source>
        <strain evidence="17 18">DSM 15361</strain>
    </source>
</reference>
<feature type="binding site" evidence="14">
    <location>
        <position position="280"/>
    </location>
    <ligand>
        <name>Mg(2+)</name>
        <dbReference type="ChEBI" id="CHEBI:18420"/>
    </ligand>
</feature>
<evidence type="ECO:0000256" key="5">
    <source>
        <dbReference type="ARBA" id="ARBA00012094"/>
    </source>
</evidence>
<feature type="active site" description="Proton acceptor" evidence="12">
    <location>
        <position position="160"/>
    </location>
</feature>
<comment type="similarity">
    <text evidence="4">Belongs to the FAH family.</text>
</comment>
<evidence type="ECO:0000259" key="15">
    <source>
        <dbReference type="Pfam" id="PF01557"/>
    </source>
</evidence>
<evidence type="ECO:0000256" key="9">
    <source>
        <dbReference type="ARBA" id="ARBA00022842"/>
    </source>
</evidence>
<dbReference type="SUPFAM" id="SSF56529">
    <property type="entry name" value="FAH"/>
    <property type="match status" value="1"/>
</dbReference>
<feature type="binding site" evidence="13">
    <location>
        <position position="155"/>
    </location>
    <ligand>
        <name>substrate</name>
    </ligand>
</feature>
<dbReference type="Proteomes" id="UP000249542">
    <property type="component" value="Unassembled WGS sequence"/>
</dbReference>
<dbReference type="InterPro" id="IPR011234">
    <property type="entry name" value="Fumarylacetoacetase-like_C"/>
</dbReference>
<keyword evidence="11" id="KW-0585">Phenylalanine catabolism</keyword>
<organism evidence="17 18">
    <name type="scientific">Mesonia algae</name>
    <dbReference type="NCBI Taxonomy" id="213248"/>
    <lineage>
        <taxon>Bacteria</taxon>
        <taxon>Pseudomonadati</taxon>
        <taxon>Bacteroidota</taxon>
        <taxon>Flavobacteriia</taxon>
        <taxon>Flavobacteriales</taxon>
        <taxon>Flavobacteriaceae</taxon>
        <taxon>Mesonia</taxon>
    </lineage>
</organism>
<dbReference type="GO" id="GO:0004334">
    <property type="term" value="F:fumarylacetoacetase activity"/>
    <property type="evidence" value="ECO:0007669"/>
    <property type="project" value="UniProtKB-EC"/>
</dbReference>
<name>A0A2W7IMP7_9FLAO</name>
<keyword evidence="8 14" id="KW-0106">Calcium</keyword>
<evidence type="ECO:0000256" key="14">
    <source>
        <dbReference type="PIRSR" id="PIRSR605959-3"/>
    </source>
</evidence>
<keyword evidence="6 14" id="KW-0479">Metal-binding</keyword>
<evidence type="ECO:0000256" key="7">
    <source>
        <dbReference type="ARBA" id="ARBA00022801"/>
    </source>
</evidence>
<sequence>MENNIFEYILLKLFEFTSMQITANNPDRKTWLDITKNTDFPIQNIPFGVFLTRDDVITIGTRIGDYAIDLGALHQLGYFEDIPLTDDIFLQDTLNDFIADGRKTWRAVRNKIADIFDVNNKTLQENKEHQKVILFTLDEIEMQLPVQVGDYTDFYSSEEHARNVGEMFRGADKALLPNWLHIPVAYHGRSSSIIPSGIPIRRPHGQKLPNGSDTPIFGPSRNLDFELEMAFITTAANHLGEPIPVNDAEEHIFGLVLFNDWSARDIQKWEYVPLGPFLGKNFASTISPWIVTLDALEPYRTEGPKPSTKQLPYLKSKGKKTFDIHLQVAIQPEGKEETVVSNTNFKHLYWNMSQQLAHHTVNGCPVNSGDMMGSGTISGPTKDSYGSMLELSWNGEKPIKLKEGGDRKFIQDNDTVILRGHCENKNTRIGFGECSTKILPPFKN</sequence>
<dbReference type="EC" id="3.7.1.2" evidence="5"/>
<feature type="binding site" evidence="14">
    <location>
        <position position="228"/>
    </location>
    <ligand>
        <name>Ca(2+)</name>
        <dbReference type="ChEBI" id="CHEBI:29108"/>
    </ligand>
</feature>
<dbReference type="GO" id="GO:0046872">
    <property type="term" value="F:metal ion binding"/>
    <property type="evidence" value="ECO:0007669"/>
    <property type="project" value="UniProtKB-KW"/>
</dbReference>
<dbReference type="Gene3D" id="2.30.30.230">
    <property type="entry name" value="Fumarylacetoacetase, N-terminal domain"/>
    <property type="match status" value="1"/>
</dbReference>
<dbReference type="UniPathway" id="UPA00139">
    <property type="reaction ID" value="UER00341"/>
</dbReference>
<dbReference type="PANTHER" id="PTHR43069">
    <property type="entry name" value="FUMARYLACETOACETASE"/>
    <property type="match status" value="1"/>
</dbReference>
<feature type="binding site" evidence="14">
    <location>
        <position position="226"/>
    </location>
    <ligand>
        <name>Ca(2+)</name>
        <dbReference type="ChEBI" id="CHEBI:29108"/>
    </ligand>
</feature>
<dbReference type="InterPro" id="IPR036462">
    <property type="entry name" value="Fumarylacetoacetase_N_sf"/>
</dbReference>
<keyword evidence="18" id="KW-1185">Reference proteome</keyword>
<feature type="binding site" evidence="13">
    <location>
        <position position="169"/>
    </location>
    <ligand>
        <name>substrate</name>
    </ligand>
</feature>
<dbReference type="NCBIfam" id="TIGR01266">
    <property type="entry name" value="fum_ac_acetase"/>
    <property type="match status" value="1"/>
</dbReference>
<dbReference type="Pfam" id="PF01557">
    <property type="entry name" value="FAA_hydrolase"/>
    <property type="match status" value="1"/>
</dbReference>
<evidence type="ECO:0000313" key="17">
    <source>
        <dbReference type="EMBL" id="PZW40627.1"/>
    </source>
</evidence>
<feature type="binding site" evidence="13">
    <location>
        <position position="271"/>
    </location>
    <ligand>
        <name>substrate</name>
    </ligand>
</feature>
<feature type="binding site" evidence="13">
    <location>
        <position position="267"/>
    </location>
    <ligand>
        <name>substrate</name>
    </ligand>
</feature>
<evidence type="ECO:0000313" key="18">
    <source>
        <dbReference type="Proteomes" id="UP000249542"/>
    </source>
</evidence>
<evidence type="ECO:0000256" key="6">
    <source>
        <dbReference type="ARBA" id="ARBA00022723"/>
    </source>
</evidence>
<feature type="binding site" evidence="14">
    <location>
        <position position="153"/>
    </location>
    <ligand>
        <name>Ca(2+)</name>
        <dbReference type="ChEBI" id="CHEBI:29108"/>
    </ligand>
</feature>
<feature type="binding site" evidence="14">
    <location>
        <position position="260"/>
    </location>
    <ligand>
        <name>Mg(2+)</name>
        <dbReference type="ChEBI" id="CHEBI:18420"/>
    </ligand>
</feature>
<dbReference type="Gene3D" id="3.90.850.10">
    <property type="entry name" value="Fumarylacetoacetase-like, C-terminal domain"/>
    <property type="match status" value="1"/>
</dbReference>
<dbReference type="InterPro" id="IPR005959">
    <property type="entry name" value="Fumarylacetoacetase"/>
</dbReference>
<evidence type="ECO:0000256" key="13">
    <source>
        <dbReference type="PIRSR" id="PIRSR605959-2"/>
    </source>
</evidence>
<evidence type="ECO:0000256" key="11">
    <source>
        <dbReference type="ARBA" id="ARBA00023232"/>
    </source>
</evidence>
<evidence type="ECO:0000256" key="8">
    <source>
        <dbReference type="ARBA" id="ARBA00022837"/>
    </source>
</evidence>
<comment type="cofactor">
    <cofactor evidence="1 14">
        <name>Ca(2+)</name>
        <dbReference type="ChEBI" id="CHEBI:29108"/>
    </cofactor>
</comment>
<comment type="cofactor">
    <cofactor evidence="2 14">
        <name>Mg(2+)</name>
        <dbReference type="ChEBI" id="CHEBI:18420"/>
    </cofactor>
</comment>
<proteinExistence type="inferred from homology"/>
<dbReference type="Pfam" id="PF09298">
    <property type="entry name" value="FAA_hydrolase_N"/>
    <property type="match status" value="1"/>
</dbReference>
<evidence type="ECO:0000256" key="4">
    <source>
        <dbReference type="ARBA" id="ARBA00010211"/>
    </source>
</evidence>
<evidence type="ECO:0000259" key="16">
    <source>
        <dbReference type="Pfam" id="PF09298"/>
    </source>
</evidence>
<dbReference type="InterPro" id="IPR036663">
    <property type="entry name" value="Fumarylacetoacetase_C_sf"/>
</dbReference>
<feature type="domain" description="Fumarylacetoacetase-like C-terminal" evidence="15">
    <location>
        <begin position="152"/>
        <end position="434"/>
    </location>
</feature>
<feature type="binding site" evidence="14">
    <location>
        <position position="284"/>
    </location>
    <ligand>
        <name>Mg(2+)</name>
        <dbReference type="ChEBI" id="CHEBI:18420"/>
    </ligand>
</feature>
<comment type="caution">
    <text evidence="17">The sequence shown here is derived from an EMBL/GenBank/DDBJ whole genome shotgun (WGS) entry which is preliminary data.</text>
</comment>
<dbReference type="PANTHER" id="PTHR43069:SF2">
    <property type="entry name" value="FUMARYLACETOACETASE"/>
    <property type="match status" value="1"/>
</dbReference>
<accession>A0A2W7IMP7</accession>
<comment type="pathway">
    <text evidence="3">Amino-acid degradation; L-phenylalanine degradation; acetoacetate and fumarate from L-phenylalanine: step 6/6.</text>
</comment>